<dbReference type="PANTHER" id="PTHR42756">
    <property type="entry name" value="TRANSCRIPTIONAL REGULATOR, MARR"/>
    <property type="match status" value="1"/>
</dbReference>
<organism evidence="5">
    <name type="scientific">marine metagenome</name>
    <dbReference type="NCBI Taxonomy" id="408172"/>
    <lineage>
        <taxon>unclassified sequences</taxon>
        <taxon>metagenomes</taxon>
        <taxon>ecological metagenomes</taxon>
    </lineage>
</organism>
<dbReference type="SUPFAM" id="SSF46785">
    <property type="entry name" value="Winged helix' DNA-binding domain"/>
    <property type="match status" value="1"/>
</dbReference>
<accession>A0A381PC19</accession>
<dbReference type="InterPro" id="IPR000835">
    <property type="entry name" value="HTH_MarR-typ"/>
</dbReference>
<proteinExistence type="predicted"/>
<evidence type="ECO:0000259" key="4">
    <source>
        <dbReference type="PROSITE" id="PS50995"/>
    </source>
</evidence>
<evidence type="ECO:0000256" key="3">
    <source>
        <dbReference type="ARBA" id="ARBA00023163"/>
    </source>
</evidence>
<protein>
    <recommendedName>
        <fullName evidence="4">HTH marR-type domain-containing protein</fullName>
    </recommendedName>
</protein>
<keyword evidence="3" id="KW-0804">Transcription</keyword>
<dbReference type="AlphaFoldDB" id="A0A381PC19"/>
<evidence type="ECO:0000313" key="5">
    <source>
        <dbReference type="EMBL" id="SUZ63828.1"/>
    </source>
</evidence>
<dbReference type="InterPro" id="IPR036388">
    <property type="entry name" value="WH-like_DNA-bd_sf"/>
</dbReference>
<evidence type="ECO:0000256" key="1">
    <source>
        <dbReference type="ARBA" id="ARBA00023015"/>
    </source>
</evidence>
<dbReference type="SMART" id="SM00347">
    <property type="entry name" value="HTH_MARR"/>
    <property type="match status" value="1"/>
</dbReference>
<feature type="domain" description="HTH marR-type" evidence="4">
    <location>
        <begin position="1"/>
        <end position="128"/>
    </location>
</feature>
<dbReference type="GO" id="GO:0003677">
    <property type="term" value="F:DNA binding"/>
    <property type="evidence" value="ECO:0007669"/>
    <property type="project" value="UniProtKB-KW"/>
</dbReference>
<dbReference type="PANTHER" id="PTHR42756:SF1">
    <property type="entry name" value="TRANSCRIPTIONAL REPRESSOR OF EMRAB OPERON"/>
    <property type="match status" value="1"/>
</dbReference>
<dbReference type="EMBL" id="UINC01000926">
    <property type="protein sequence ID" value="SUZ63828.1"/>
    <property type="molecule type" value="Genomic_DNA"/>
</dbReference>
<dbReference type="Gene3D" id="1.10.10.10">
    <property type="entry name" value="Winged helix-like DNA-binding domain superfamily/Winged helix DNA-binding domain"/>
    <property type="match status" value="1"/>
</dbReference>
<dbReference type="InterPro" id="IPR036390">
    <property type="entry name" value="WH_DNA-bd_sf"/>
</dbReference>
<sequence length="140" mass="16431">MHYGELISSFLIDLQRLFRLNISIKDLTYSQTLAMISIPDDGIEMSELAWKLGLDNSTVTRLVIRLEKKNLVERKQSQRDQRAIEVFLTDKGALIQHDIEKEIDNIGEKIKSEVEKDQKESILESLFSFQWTLRKFFLKK</sequence>
<reference evidence="5" key="1">
    <citation type="submission" date="2018-05" db="EMBL/GenBank/DDBJ databases">
        <authorList>
            <person name="Lanie J.A."/>
            <person name="Ng W.-L."/>
            <person name="Kazmierczak K.M."/>
            <person name="Andrzejewski T.M."/>
            <person name="Davidsen T.M."/>
            <person name="Wayne K.J."/>
            <person name="Tettelin H."/>
            <person name="Glass J.I."/>
            <person name="Rusch D."/>
            <person name="Podicherti R."/>
            <person name="Tsui H.-C.T."/>
            <person name="Winkler M.E."/>
        </authorList>
    </citation>
    <scope>NUCLEOTIDE SEQUENCE</scope>
</reference>
<gene>
    <name evidence="5" type="ORF">METZ01_LOCUS16682</name>
</gene>
<dbReference type="GO" id="GO:0003700">
    <property type="term" value="F:DNA-binding transcription factor activity"/>
    <property type="evidence" value="ECO:0007669"/>
    <property type="project" value="InterPro"/>
</dbReference>
<dbReference type="PROSITE" id="PS50995">
    <property type="entry name" value="HTH_MARR_2"/>
    <property type="match status" value="1"/>
</dbReference>
<dbReference type="Pfam" id="PF01047">
    <property type="entry name" value="MarR"/>
    <property type="match status" value="1"/>
</dbReference>
<keyword evidence="2" id="KW-0238">DNA-binding</keyword>
<evidence type="ECO:0000256" key="2">
    <source>
        <dbReference type="ARBA" id="ARBA00023125"/>
    </source>
</evidence>
<dbReference type="PRINTS" id="PR00598">
    <property type="entry name" value="HTHMARR"/>
</dbReference>
<keyword evidence="1" id="KW-0805">Transcription regulation</keyword>
<name>A0A381PC19_9ZZZZ</name>